<dbReference type="FunFam" id="3.30.70.360:FF:000001">
    <property type="entry name" value="N-acetyldiaminopimelate deacetylase"/>
    <property type="match status" value="1"/>
</dbReference>
<dbReference type="CDD" id="cd05666">
    <property type="entry name" value="M20_Acy1-like"/>
    <property type="match status" value="1"/>
</dbReference>
<dbReference type="EMBL" id="CABVQN010000003">
    <property type="protein sequence ID" value="VWC75995.1"/>
    <property type="molecule type" value="Genomic_DNA"/>
</dbReference>
<feature type="binding site" evidence="2">
    <location>
        <position position="101"/>
    </location>
    <ligand>
        <name>Mn(2+)</name>
        <dbReference type="ChEBI" id="CHEBI:29035"/>
        <label>2</label>
    </ligand>
</feature>
<dbReference type="InterPro" id="IPR036264">
    <property type="entry name" value="Bact_exopeptidase_dim_dom"/>
</dbReference>
<dbReference type="InterPro" id="IPR002933">
    <property type="entry name" value="Peptidase_M20"/>
</dbReference>
<feature type="domain" description="Peptidase M20 dimerisation" evidence="3">
    <location>
        <begin position="186"/>
        <end position="280"/>
    </location>
</feature>
<dbReference type="AlphaFoldDB" id="A0A6P2V266"/>
<reference evidence="4 5" key="1">
    <citation type="submission" date="2019-09" db="EMBL/GenBank/DDBJ databases">
        <authorList>
            <person name="Depoorter E."/>
        </authorList>
    </citation>
    <scope>NUCLEOTIDE SEQUENCE [LARGE SCALE GENOMIC DNA]</scope>
    <source>
        <strain evidence="4">R-39750</strain>
    </source>
</reference>
<dbReference type="NCBIfam" id="TIGR01891">
    <property type="entry name" value="amidohydrolases"/>
    <property type="match status" value="1"/>
</dbReference>
<keyword evidence="2" id="KW-0479">Metal-binding</keyword>
<dbReference type="SUPFAM" id="SSF55031">
    <property type="entry name" value="Bacterial exopeptidase dimerisation domain"/>
    <property type="match status" value="1"/>
</dbReference>
<evidence type="ECO:0000256" key="1">
    <source>
        <dbReference type="ARBA" id="ARBA00022801"/>
    </source>
</evidence>
<dbReference type="PANTHER" id="PTHR11014:SF63">
    <property type="entry name" value="METALLOPEPTIDASE, PUTATIVE (AFU_ORTHOLOGUE AFUA_6G09600)-RELATED"/>
    <property type="match status" value="1"/>
</dbReference>
<protein>
    <submittedName>
        <fullName evidence="4">Amidohydrolase</fullName>
    </submittedName>
</protein>
<dbReference type="Pfam" id="PF01546">
    <property type="entry name" value="Peptidase_M20"/>
    <property type="match status" value="1"/>
</dbReference>
<dbReference type="Gene3D" id="3.40.630.10">
    <property type="entry name" value="Zn peptidases"/>
    <property type="match status" value="1"/>
</dbReference>
<feature type="binding site" evidence="2">
    <location>
        <position position="368"/>
    </location>
    <ligand>
        <name>Mn(2+)</name>
        <dbReference type="ChEBI" id="CHEBI:29035"/>
        <label>2</label>
    </ligand>
</feature>
<dbReference type="SUPFAM" id="SSF53187">
    <property type="entry name" value="Zn-dependent exopeptidases"/>
    <property type="match status" value="1"/>
</dbReference>
<dbReference type="InterPro" id="IPR017439">
    <property type="entry name" value="Amidohydrolase"/>
</dbReference>
<feature type="binding site" evidence="2">
    <location>
        <position position="103"/>
    </location>
    <ligand>
        <name>Mn(2+)</name>
        <dbReference type="ChEBI" id="CHEBI:29035"/>
        <label>2</label>
    </ligand>
</feature>
<dbReference type="Proteomes" id="UP000494110">
    <property type="component" value="Unassembled WGS sequence"/>
</dbReference>
<comment type="cofactor">
    <cofactor evidence="2">
        <name>Mn(2+)</name>
        <dbReference type="ChEBI" id="CHEBI:29035"/>
    </cofactor>
    <text evidence="2">The Mn(2+) ion enhances activity.</text>
</comment>
<dbReference type="GO" id="GO:0019877">
    <property type="term" value="P:diaminopimelate biosynthetic process"/>
    <property type="evidence" value="ECO:0007669"/>
    <property type="project" value="UniProtKB-ARBA"/>
</dbReference>
<keyword evidence="2" id="KW-0464">Manganese</keyword>
<keyword evidence="1 4" id="KW-0378">Hydrolase</keyword>
<name>A0A6P2V266_BURL3</name>
<evidence type="ECO:0000313" key="4">
    <source>
        <dbReference type="EMBL" id="VWC75995.1"/>
    </source>
</evidence>
<gene>
    <name evidence="4" type="ORF">BLA39750_00874</name>
</gene>
<sequence>MNAIAEINAFSDEMSAIRRDIHAHPEVGYDVHRTADLVASKLEEWGLQVTRGVGRTGVVGTLKRGNSERAIGLRADMDALPMQEANVFEHRSTHPGAMHACGHDGHTAMLLGAARYLAKSGYFSGTVQFFFQPAEEAGAGAQAMIEDGLFERFPVEAVFGVHNWPGIPEGHFAVTPGPIMASTNPFKITLTGAGCHGAMPHLGTDPVFAAAQIVSLLQSILTRNKNPVESAALSVTQIHGGEAQNVVPTTAWLGGTVRAFSEDTLDLIETRMRAIVSSTALGLGCKSDVEFCRIYPPTINDAEQTAFAVNVMREVVGEQNVNASITPTMASEDFSFMLKAKPGCYAFLGNGDGKHRDTGHGEGPCLLHNASYDFNDKLLPIGSTYFVRLVERFLDHE</sequence>
<evidence type="ECO:0000313" key="5">
    <source>
        <dbReference type="Proteomes" id="UP000494110"/>
    </source>
</evidence>
<dbReference type="GO" id="GO:0046872">
    <property type="term" value="F:metal ion binding"/>
    <property type="evidence" value="ECO:0007669"/>
    <property type="project" value="UniProtKB-KW"/>
</dbReference>
<dbReference type="GO" id="GO:0050118">
    <property type="term" value="F:N-acetyldiaminopimelate deacetylase activity"/>
    <property type="evidence" value="ECO:0007669"/>
    <property type="project" value="UniProtKB-ARBA"/>
</dbReference>
<feature type="binding site" evidence="2">
    <location>
        <position position="162"/>
    </location>
    <ligand>
        <name>Mn(2+)</name>
        <dbReference type="ChEBI" id="CHEBI:29035"/>
        <label>2</label>
    </ligand>
</feature>
<dbReference type="InterPro" id="IPR011650">
    <property type="entry name" value="Peptidase_M20_dimer"/>
</dbReference>
<proteinExistence type="predicted"/>
<accession>A0A6P2V266</accession>
<feature type="binding site" evidence="2">
    <location>
        <position position="136"/>
    </location>
    <ligand>
        <name>Mn(2+)</name>
        <dbReference type="ChEBI" id="CHEBI:29035"/>
        <label>2</label>
    </ligand>
</feature>
<dbReference type="PIRSF" id="PIRSF005962">
    <property type="entry name" value="Pept_M20D_amidohydro"/>
    <property type="match status" value="1"/>
</dbReference>
<dbReference type="PANTHER" id="PTHR11014">
    <property type="entry name" value="PEPTIDASE M20 FAMILY MEMBER"/>
    <property type="match status" value="1"/>
</dbReference>
<dbReference type="RefSeq" id="WP_175011031.1">
    <property type="nucleotide sequence ID" value="NZ_CABVQN010000003.1"/>
</dbReference>
<evidence type="ECO:0000256" key="2">
    <source>
        <dbReference type="PIRSR" id="PIRSR005962-1"/>
    </source>
</evidence>
<organism evidence="4 5">
    <name type="scientific">Burkholderia lata (strain ATCC 17760 / DSM 23089 / LMG 22485 / NCIMB 9086 / R18194 / 383)</name>
    <dbReference type="NCBI Taxonomy" id="482957"/>
    <lineage>
        <taxon>Bacteria</taxon>
        <taxon>Pseudomonadati</taxon>
        <taxon>Pseudomonadota</taxon>
        <taxon>Betaproteobacteria</taxon>
        <taxon>Burkholderiales</taxon>
        <taxon>Burkholderiaceae</taxon>
        <taxon>Burkholderia</taxon>
        <taxon>Burkholderia cepacia complex</taxon>
    </lineage>
</organism>
<dbReference type="Pfam" id="PF07687">
    <property type="entry name" value="M20_dimer"/>
    <property type="match status" value="1"/>
</dbReference>
<evidence type="ECO:0000259" key="3">
    <source>
        <dbReference type="Pfam" id="PF07687"/>
    </source>
</evidence>
<dbReference type="Gene3D" id="3.30.70.360">
    <property type="match status" value="1"/>
</dbReference>